<name>A0AB38ZKB1_9VIRU</name>
<evidence type="ECO:0000256" key="1">
    <source>
        <dbReference type="ARBA" id="ARBA00022679"/>
    </source>
</evidence>
<dbReference type="InterPro" id="IPR043128">
    <property type="entry name" value="Rev_trsase/Diguanyl_cyclase"/>
</dbReference>
<reference evidence="7" key="2">
    <citation type="submission" date="2024-01" db="EMBL/GenBank/DDBJ databases">
        <authorList>
            <person name="Zhang X.-A."/>
            <person name="Zhang J.-T."/>
            <person name="Hu Z.-Y."/>
            <person name="Liu W."/>
        </authorList>
    </citation>
    <scope>NUCLEOTIDE SEQUENCE</scope>
    <source>
        <strain evidence="7">Ribo_6</strain>
    </source>
</reference>
<evidence type="ECO:0000256" key="5">
    <source>
        <dbReference type="ARBA" id="ARBA00022953"/>
    </source>
</evidence>
<organism evidence="7">
    <name type="scientific">Suncus murinus ribovirus 1</name>
    <dbReference type="NCBI Taxonomy" id="3139575"/>
    <lineage>
        <taxon>Viruses</taxon>
        <taxon>Riboviria</taxon>
    </lineage>
</organism>
<dbReference type="InterPro" id="IPR043502">
    <property type="entry name" value="DNA/RNA_pol_sf"/>
</dbReference>
<dbReference type="EMBL" id="PP272773">
    <property type="protein sequence ID" value="WZI33537.1"/>
    <property type="molecule type" value="Viral_cRNA"/>
</dbReference>
<evidence type="ECO:0000256" key="4">
    <source>
        <dbReference type="ARBA" id="ARBA00022801"/>
    </source>
</evidence>
<keyword evidence="2" id="KW-0548">Nucleotidyltransferase</keyword>
<dbReference type="GO" id="GO:0039694">
    <property type="term" value="P:viral RNA genome replication"/>
    <property type="evidence" value="ECO:0007669"/>
    <property type="project" value="InterPro"/>
</dbReference>
<sequence length="666" mass="75551">MPRNVEYEDVGRVHSSIMGTEKIGLNYKGVITHLKVAGQILTEAGDCGSALILCNNNTTCKIVGIHNAANNFNGFCSIVFQDYLKPKTPILVRDECSQINKNKPKYKEYHKNHSVDMVDSPDTMLLGMKIVGKGTVSKAIPTSTKFWSSPLALPGPSPYQPAITSPFDRRNQDNIHPYYKSVEKWSSPQPLDLDLDLLDRSVDDVAEYYATTCFIQGAHCSILTKTTALNAGIEHGLTQLNRQSSPGYPWTKFNDKKQDFLEIHEDKHDNIFWKFNNSEGAKAVEHAIDNLINTCRDPLQIKPLVVFSGSIKDEPVKLNKIYSVESRSFAGAPFDYVVAMRMYYGAAVGAIHNCRHLLPSKIGINPTSLEWHLMVTDLLEVSDVGFDADYKNFDSTALKEIIKRIPRVYNRIYQLCDPNWKQEHDIIRENLNNALYEPLLAVPAKIENKQNVFILQARGGHVSGQPLTADTNSLINLINLRMCWLDTFKDNPEMQPMNVFLAYVRAIIYGDDICVAVKPDIIHLFNCEVFVNFMKKLNITVTDAAKSGTIKPFIKVENFEFLKRTFKKAGAYYVGPLSENSFHKMLDYTIGPQHFWDSEPQALQCNKIVLRSTMDSALQEAIFHGPLFYNQIYSHLLKKAREYSIDWDPLSYNQMVDFKKVPLPKQ</sequence>
<evidence type="ECO:0000313" key="7">
    <source>
        <dbReference type="EMBL" id="WZI33537.1"/>
    </source>
</evidence>
<keyword evidence="5" id="KW-0693">Viral RNA replication</keyword>
<dbReference type="GO" id="GO:0016787">
    <property type="term" value="F:hydrolase activity"/>
    <property type="evidence" value="ECO:0007669"/>
    <property type="project" value="UniProtKB-KW"/>
</dbReference>
<accession>A0AB38ZKB1</accession>
<dbReference type="Gene3D" id="3.30.70.270">
    <property type="match status" value="1"/>
</dbReference>
<dbReference type="GO" id="GO:0003968">
    <property type="term" value="F:RNA-directed RNA polymerase activity"/>
    <property type="evidence" value="ECO:0007669"/>
    <property type="project" value="InterPro"/>
</dbReference>
<dbReference type="GO" id="GO:0003723">
    <property type="term" value="F:RNA binding"/>
    <property type="evidence" value="ECO:0007669"/>
    <property type="project" value="InterPro"/>
</dbReference>
<dbReference type="GO" id="GO:0000166">
    <property type="term" value="F:nucleotide binding"/>
    <property type="evidence" value="ECO:0007669"/>
    <property type="project" value="UniProtKB-KW"/>
</dbReference>
<keyword evidence="1" id="KW-0808">Transferase</keyword>
<dbReference type="InterPro" id="IPR001205">
    <property type="entry name" value="RNA-dir_pol_C"/>
</dbReference>
<evidence type="ECO:0000256" key="3">
    <source>
        <dbReference type="ARBA" id="ARBA00022741"/>
    </source>
</evidence>
<proteinExistence type="predicted"/>
<dbReference type="Gene3D" id="1.20.960.20">
    <property type="match status" value="1"/>
</dbReference>
<dbReference type="InterPro" id="IPR007094">
    <property type="entry name" value="RNA-dir_pol_PSvirus"/>
</dbReference>
<protein>
    <recommendedName>
        <fullName evidence="6">RdRp catalytic domain-containing protein</fullName>
    </recommendedName>
</protein>
<reference evidence="7" key="1">
    <citation type="journal article" date="2024" name="NPJ Biofilms Microbiomes">
        <title>Decoding the RNA viromes in shrew lungs along the eastern coast of China.</title>
        <authorList>
            <person name="Zhang J.T."/>
            <person name="Hu Z.Y."/>
            <person name="Tang F."/>
            <person name="Liu Y.T."/>
            <person name="Tan W.L."/>
            <person name="Ma X.F."/>
            <person name="Zhang Y.F."/>
            <person name="Si G.Q."/>
            <person name="Zhang L."/>
            <person name="Zhang M.Q."/>
            <person name="Peng C."/>
            <person name="Fu B.K."/>
            <person name="Fang L.Q."/>
            <person name="Zhang X.A."/>
            <person name="Liu W."/>
        </authorList>
    </citation>
    <scope>NUCLEOTIDE SEQUENCE</scope>
    <source>
        <strain evidence="7">Ribo_6</strain>
    </source>
</reference>
<evidence type="ECO:0000259" key="6">
    <source>
        <dbReference type="PROSITE" id="PS50507"/>
    </source>
</evidence>
<dbReference type="SUPFAM" id="SSF56672">
    <property type="entry name" value="DNA/RNA polymerases"/>
    <property type="match status" value="1"/>
</dbReference>
<feature type="domain" description="RdRp catalytic" evidence="6">
    <location>
        <begin position="383"/>
        <end position="525"/>
    </location>
</feature>
<dbReference type="InterPro" id="IPR009003">
    <property type="entry name" value="Peptidase_S1_PA"/>
</dbReference>
<dbReference type="InterPro" id="IPR043504">
    <property type="entry name" value="Peptidase_S1_PA_chymotrypsin"/>
</dbReference>
<evidence type="ECO:0000256" key="2">
    <source>
        <dbReference type="ARBA" id="ARBA00022695"/>
    </source>
</evidence>
<dbReference type="Pfam" id="PF00680">
    <property type="entry name" value="RdRP_1"/>
    <property type="match status" value="1"/>
</dbReference>
<dbReference type="SUPFAM" id="SSF50494">
    <property type="entry name" value="Trypsin-like serine proteases"/>
    <property type="match status" value="1"/>
</dbReference>
<keyword evidence="3" id="KW-0547">Nucleotide-binding</keyword>
<dbReference type="PROSITE" id="PS50507">
    <property type="entry name" value="RDRP_SSRNA_POS"/>
    <property type="match status" value="1"/>
</dbReference>
<dbReference type="Gene3D" id="2.40.10.10">
    <property type="entry name" value="Trypsin-like serine proteases"/>
    <property type="match status" value="1"/>
</dbReference>
<keyword evidence="4" id="KW-0378">Hydrolase</keyword>
<dbReference type="CDD" id="cd23169">
    <property type="entry name" value="ps-ssRNAv-Picornavirales"/>
    <property type="match status" value="1"/>
</dbReference>
<dbReference type="GO" id="GO:0006351">
    <property type="term" value="P:DNA-templated transcription"/>
    <property type="evidence" value="ECO:0007669"/>
    <property type="project" value="InterPro"/>
</dbReference>